<comment type="subcellular location">
    <subcellularLocation>
        <location evidence="6">Cell membrane</location>
        <topology evidence="6">Multi-pass membrane protein</topology>
    </subcellularLocation>
    <subcellularLocation>
        <location evidence="1">Membrane</location>
        <topology evidence="1">Multi-pass membrane protein</topology>
    </subcellularLocation>
</comment>
<feature type="transmembrane region" description="Helical" evidence="6">
    <location>
        <begin position="85"/>
        <end position="107"/>
    </location>
</feature>
<dbReference type="PATRIC" id="fig|43658.5.peg.615"/>
<accession>A0A0F4QYJ4</accession>
<evidence type="ECO:0000313" key="7">
    <source>
        <dbReference type="EMBL" id="KJZ12335.1"/>
    </source>
</evidence>
<dbReference type="PANTHER" id="PTHR43483:SF3">
    <property type="entry name" value="MEMBRANE TRANSPORTER PROTEIN HI_0806-RELATED"/>
    <property type="match status" value="1"/>
</dbReference>
<dbReference type="AlphaFoldDB" id="A0A0F4QYJ4"/>
<evidence type="ECO:0000256" key="2">
    <source>
        <dbReference type="ARBA" id="ARBA00009142"/>
    </source>
</evidence>
<dbReference type="Proteomes" id="UP000033452">
    <property type="component" value="Unassembled WGS sequence"/>
</dbReference>
<gene>
    <name evidence="7" type="ORF">TW77_02940</name>
</gene>
<name>A0A0F4QYJ4_9GAMM</name>
<dbReference type="RefSeq" id="WP_046003484.1">
    <property type="nucleotide sequence ID" value="NZ_JXYA01000005.1"/>
</dbReference>
<evidence type="ECO:0000256" key="1">
    <source>
        <dbReference type="ARBA" id="ARBA00004141"/>
    </source>
</evidence>
<feature type="transmembrane region" description="Helical" evidence="6">
    <location>
        <begin position="217"/>
        <end position="239"/>
    </location>
</feature>
<feature type="transmembrane region" description="Helical" evidence="6">
    <location>
        <begin position="151"/>
        <end position="177"/>
    </location>
</feature>
<dbReference type="PANTHER" id="PTHR43483">
    <property type="entry name" value="MEMBRANE TRANSPORTER PROTEIN HI_0806-RELATED"/>
    <property type="match status" value="1"/>
</dbReference>
<dbReference type="Pfam" id="PF01925">
    <property type="entry name" value="TauE"/>
    <property type="match status" value="1"/>
</dbReference>
<comment type="caution">
    <text evidence="7">The sequence shown here is derived from an EMBL/GenBank/DDBJ whole genome shotgun (WGS) entry which is preliminary data.</text>
</comment>
<sequence>MTISVLLILSCALLGCIVGFLAGLLGIGGGLIIVPVLSAILLYFEVLADEYVIVVAIATSLASILFTSTSSALAHHRNQNVPWEIAPWVMAGVAVGALVSGFMVALIPVHWVKWTFVISVLLIAAKMVFSTRPGKAKKMRDLPSGPVLTGITSLMGALSAMIGIGGGVLIVPLLSYFGVDMRKAIGCAAVSGIVIALFGSIGYVVSGGQALKLTDGFAGFVYLPALFGIVLTSWFVAPIGAKATHTLPVPVIKKVFALLLVVIAGKMLFY</sequence>
<protein>
    <recommendedName>
        <fullName evidence="6">Probable membrane transporter protein</fullName>
    </recommendedName>
</protein>
<comment type="similarity">
    <text evidence="2 6">Belongs to the 4-toluene sulfonate uptake permease (TSUP) (TC 2.A.102) family.</text>
</comment>
<feature type="transmembrane region" description="Helical" evidence="6">
    <location>
        <begin position="51"/>
        <end position="73"/>
    </location>
</feature>
<dbReference type="EMBL" id="JXYA01000005">
    <property type="protein sequence ID" value="KJZ12335.1"/>
    <property type="molecule type" value="Genomic_DNA"/>
</dbReference>
<feature type="transmembrane region" description="Helical" evidence="6">
    <location>
        <begin position="24"/>
        <end position="44"/>
    </location>
</feature>
<feature type="transmembrane region" description="Helical" evidence="6">
    <location>
        <begin position="251"/>
        <end position="269"/>
    </location>
</feature>
<dbReference type="InterPro" id="IPR002781">
    <property type="entry name" value="TM_pro_TauE-like"/>
</dbReference>
<evidence type="ECO:0000256" key="4">
    <source>
        <dbReference type="ARBA" id="ARBA00022989"/>
    </source>
</evidence>
<evidence type="ECO:0000313" key="8">
    <source>
        <dbReference type="Proteomes" id="UP000033452"/>
    </source>
</evidence>
<evidence type="ECO:0000256" key="6">
    <source>
        <dbReference type="RuleBase" id="RU363041"/>
    </source>
</evidence>
<dbReference type="GO" id="GO:0005886">
    <property type="term" value="C:plasma membrane"/>
    <property type="evidence" value="ECO:0007669"/>
    <property type="project" value="UniProtKB-SubCell"/>
</dbReference>
<evidence type="ECO:0000256" key="3">
    <source>
        <dbReference type="ARBA" id="ARBA00022692"/>
    </source>
</evidence>
<dbReference type="OrthoDB" id="457670at2"/>
<evidence type="ECO:0000256" key="5">
    <source>
        <dbReference type="ARBA" id="ARBA00023136"/>
    </source>
</evidence>
<proteinExistence type="inferred from homology"/>
<feature type="transmembrane region" description="Helical" evidence="6">
    <location>
        <begin position="114"/>
        <end position="131"/>
    </location>
</feature>
<keyword evidence="6" id="KW-1003">Cell membrane</keyword>
<keyword evidence="5 6" id="KW-0472">Membrane</keyword>
<feature type="transmembrane region" description="Helical" evidence="6">
    <location>
        <begin position="184"/>
        <end position="205"/>
    </location>
</feature>
<keyword evidence="4 6" id="KW-1133">Transmembrane helix</keyword>
<keyword evidence="3 6" id="KW-0812">Transmembrane</keyword>
<reference evidence="7 8" key="1">
    <citation type="journal article" date="2015" name="BMC Genomics">
        <title>Genome mining reveals unlocked bioactive potential of marine Gram-negative bacteria.</title>
        <authorList>
            <person name="Machado H."/>
            <person name="Sonnenschein E.C."/>
            <person name="Melchiorsen J."/>
            <person name="Gram L."/>
        </authorList>
    </citation>
    <scope>NUCLEOTIDE SEQUENCE [LARGE SCALE GENOMIC DNA]</scope>
    <source>
        <strain evidence="7 8">S2471</strain>
    </source>
</reference>
<keyword evidence="8" id="KW-1185">Reference proteome</keyword>
<organism evidence="7 8">
    <name type="scientific">Pseudoalteromonas rubra</name>
    <dbReference type="NCBI Taxonomy" id="43658"/>
    <lineage>
        <taxon>Bacteria</taxon>
        <taxon>Pseudomonadati</taxon>
        <taxon>Pseudomonadota</taxon>
        <taxon>Gammaproteobacteria</taxon>
        <taxon>Alteromonadales</taxon>
        <taxon>Pseudoalteromonadaceae</taxon>
        <taxon>Pseudoalteromonas</taxon>
    </lineage>
</organism>